<organism evidence="6 7">
    <name type="scientific">Mesoplasma tabanidae</name>
    <dbReference type="NCBI Taxonomy" id="219745"/>
    <lineage>
        <taxon>Bacteria</taxon>
        <taxon>Bacillati</taxon>
        <taxon>Mycoplasmatota</taxon>
        <taxon>Mollicutes</taxon>
        <taxon>Entomoplasmatales</taxon>
        <taxon>Entomoplasmataceae</taxon>
        <taxon>Mesoplasma</taxon>
    </lineage>
</organism>
<dbReference type="Pfam" id="PF01625">
    <property type="entry name" value="PMSR"/>
    <property type="match status" value="1"/>
</dbReference>
<name>A0A2K8P3C6_9MOLU</name>
<dbReference type="GO" id="GO:0034599">
    <property type="term" value="P:cellular response to oxidative stress"/>
    <property type="evidence" value="ECO:0007669"/>
    <property type="project" value="TreeGrafter"/>
</dbReference>
<dbReference type="Gene3D" id="3.30.1060.10">
    <property type="entry name" value="Peptide methionine sulphoxide reductase MsrA"/>
    <property type="match status" value="1"/>
</dbReference>
<keyword evidence="7" id="KW-1185">Reference proteome</keyword>
<dbReference type="EC" id="1.8.4.11" evidence="4"/>
<reference evidence="6 7" key="1">
    <citation type="submission" date="2017-11" db="EMBL/GenBank/DDBJ databases">
        <title>Genome sequence of Mesoplasma tabanidae BARC 857 (ATCC 49584).</title>
        <authorList>
            <person name="Lo W.-S."/>
            <person name="Kuo C.-H."/>
        </authorList>
    </citation>
    <scope>NUCLEOTIDE SEQUENCE [LARGE SCALE GENOMIC DNA]</scope>
    <source>
        <strain evidence="6 7">BARC 857</strain>
    </source>
</reference>
<feature type="domain" description="Peptide methionine sulphoxide reductase MsrA" evidence="5">
    <location>
        <begin position="6"/>
        <end position="155"/>
    </location>
</feature>
<dbReference type="GO" id="GO:0008113">
    <property type="term" value="F:peptide-methionine (S)-S-oxide reductase activity"/>
    <property type="evidence" value="ECO:0007669"/>
    <property type="project" value="UniProtKB-UniRule"/>
</dbReference>
<dbReference type="Proteomes" id="UP000232223">
    <property type="component" value="Chromosome"/>
</dbReference>
<dbReference type="PANTHER" id="PTHR42799:SF2">
    <property type="entry name" value="MITOCHONDRIAL PEPTIDE METHIONINE SULFOXIDE REDUCTASE"/>
    <property type="match status" value="1"/>
</dbReference>
<dbReference type="OrthoDB" id="4174719at2"/>
<keyword evidence="1 4" id="KW-0560">Oxidoreductase</keyword>
<dbReference type="KEGG" id="mtab:MTABA_v1c00510"/>
<dbReference type="InterPro" id="IPR002569">
    <property type="entry name" value="Met_Sox_Rdtase_MsrA_dom"/>
</dbReference>
<protein>
    <recommendedName>
        <fullName evidence="4">Peptide methionine sulfoxide reductase MsrA</fullName>
        <shortName evidence="4">Protein-methionine-S-oxide reductase</shortName>
        <ecNumber evidence="4">1.8.4.11</ecNumber>
    </recommendedName>
    <alternativeName>
        <fullName evidence="4">Peptide-methionine (S)-S-oxide reductase</fullName>
        <shortName evidence="4">Peptide Met(O) reductase</shortName>
    </alternativeName>
</protein>
<feature type="active site" evidence="4">
    <location>
        <position position="12"/>
    </location>
</feature>
<dbReference type="EMBL" id="CP024969">
    <property type="protein sequence ID" value="ATZ21257.1"/>
    <property type="molecule type" value="Genomic_DNA"/>
</dbReference>
<dbReference type="GO" id="GO:0005737">
    <property type="term" value="C:cytoplasm"/>
    <property type="evidence" value="ECO:0007669"/>
    <property type="project" value="TreeGrafter"/>
</dbReference>
<dbReference type="AlphaFoldDB" id="A0A2K8P3C6"/>
<proteinExistence type="inferred from homology"/>
<dbReference type="InterPro" id="IPR036509">
    <property type="entry name" value="Met_Sox_Rdtase_MsrA_sf"/>
</dbReference>
<gene>
    <name evidence="4 6" type="primary">msrA</name>
    <name evidence="6" type="ORF">MTABA_v1c00510</name>
</gene>
<comment type="catalytic activity">
    <reaction evidence="3 4">
        <text>[thioredoxin]-disulfide + L-methionine + H2O = L-methionine (S)-S-oxide + [thioredoxin]-dithiol</text>
        <dbReference type="Rhea" id="RHEA:19993"/>
        <dbReference type="Rhea" id="RHEA-COMP:10698"/>
        <dbReference type="Rhea" id="RHEA-COMP:10700"/>
        <dbReference type="ChEBI" id="CHEBI:15377"/>
        <dbReference type="ChEBI" id="CHEBI:29950"/>
        <dbReference type="ChEBI" id="CHEBI:50058"/>
        <dbReference type="ChEBI" id="CHEBI:57844"/>
        <dbReference type="ChEBI" id="CHEBI:58772"/>
        <dbReference type="EC" id="1.8.4.11"/>
    </reaction>
</comment>
<dbReference type="GO" id="GO:0033744">
    <property type="term" value="F:L-methionine:thioredoxin-disulfide S-oxidoreductase activity"/>
    <property type="evidence" value="ECO:0007669"/>
    <property type="project" value="RHEA"/>
</dbReference>
<dbReference type="PANTHER" id="PTHR42799">
    <property type="entry name" value="MITOCHONDRIAL PEPTIDE METHIONINE SULFOXIDE REDUCTASE"/>
    <property type="match status" value="1"/>
</dbReference>
<evidence type="ECO:0000256" key="2">
    <source>
        <dbReference type="ARBA" id="ARBA00047806"/>
    </source>
</evidence>
<dbReference type="SUPFAM" id="SSF55068">
    <property type="entry name" value="Peptide methionine sulfoxide reductase"/>
    <property type="match status" value="1"/>
</dbReference>
<dbReference type="HAMAP" id="MF_01401">
    <property type="entry name" value="MsrA"/>
    <property type="match status" value="1"/>
</dbReference>
<evidence type="ECO:0000256" key="1">
    <source>
        <dbReference type="ARBA" id="ARBA00023002"/>
    </source>
</evidence>
<sequence length="163" mass="18832">MKNNVIYLAGGCFWGVQAFFDFQKGIIKTTVGYAQGDVNNPSYEEVCTGKTNHTETLKIEFDQSKISLKEILDLYFSIIDPFLLNQQGNDKGTQYRTGIYSVNNSDYILVKNYLKNFQEQASKTVVVENEMLKNFFNAEEYHQKYLDKNPNGYCHIDLSVYKK</sequence>
<comment type="similarity">
    <text evidence="4">Belongs to the MsrA Met sulfoxide reductase family.</text>
</comment>
<comment type="catalytic activity">
    <reaction evidence="2 4">
        <text>L-methionyl-[protein] + [thioredoxin]-disulfide + H2O = L-methionyl-(S)-S-oxide-[protein] + [thioredoxin]-dithiol</text>
        <dbReference type="Rhea" id="RHEA:14217"/>
        <dbReference type="Rhea" id="RHEA-COMP:10698"/>
        <dbReference type="Rhea" id="RHEA-COMP:10700"/>
        <dbReference type="Rhea" id="RHEA-COMP:12313"/>
        <dbReference type="Rhea" id="RHEA-COMP:12315"/>
        <dbReference type="ChEBI" id="CHEBI:15377"/>
        <dbReference type="ChEBI" id="CHEBI:16044"/>
        <dbReference type="ChEBI" id="CHEBI:29950"/>
        <dbReference type="ChEBI" id="CHEBI:44120"/>
        <dbReference type="ChEBI" id="CHEBI:50058"/>
        <dbReference type="EC" id="1.8.4.11"/>
    </reaction>
</comment>
<accession>A0A2K8P3C6</accession>
<evidence type="ECO:0000259" key="5">
    <source>
        <dbReference type="Pfam" id="PF01625"/>
    </source>
</evidence>
<dbReference type="InterPro" id="IPR050162">
    <property type="entry name" value="MsrA_MetSO_reductase"/>
</dbReference>
<evidence type="ECO:0000313" key="6">
    <source>
        <dbReference type="EMBL" id="ATZ21257.1"/>
    </source>
</evidence>
<evidence type="ECO:0000256" key="3">
    <source>
        <dbReference type="ARBA" id="ARBA00048782"/>
    </source>
</evidence>
<evidence type="ECO:0000256" key="4">
    <source>
        <dbReference type="HAMAP-Rule" id="MF_01401"/>
    </source>
</evidence>
<dbReference type="RefSeq" id="WP_100679226.1">
    <property type="nucleotide sequence ID" value="NZ_CP024969.1"/>
</dbReference>
<evidence type="ECO:0000313" key="7">
    <source>
        <dbReference type="Proteomes" id="UP000232223"/>
    </source>
</evidence>
<dbReference type="NCBIfam" id="TIGR00401">
    <property type="entry name" value="msrA"/>
    <property type="match status" value="1"/>
</dbReference>
<comment type="function">
    <text evidence="4">Has an important function as a repair enzyme for proteins that have been inactivated by oxidation. Catalyzes the reversible oxidation-reduction of methionine sulfoxide in proteins to methionine.</text>
</comment>